<evidence type="ECO:0000256" key="1">
    <source>
        <dbReference type="ARBA" id="ARBA00022801"/>
    </source>
</evidence>
<dbReference type="RefSeq" id="WP_126807884.1">
    <property type="nucleotide sequence ID" value="NZ_NGKA01000005.1"/>
</dbReference>
<evidence type="ECO:0000313" key="3">
    <source>
        <dbReference type="EMBL" id="RSU13551.1"/>
    </source>
</evidence>
<dbReference type="OrthoDB" id="9803467at2"/>
<proteinExistence type="predicted"/>
<dbReference type="PANTHER" id="PTHR43283">
    <property type="entry name" value="BETA-LACTAMASE-RELATED"/>
    <property type="match status" value="1"/>
</dbReference>
<dbReference type="Proteomes" id="UP000287605">
    <property type="component" value="Unassembled WGS sequence"/>
</dbReference>
<protein>
    <recommendedName>
        <fullName evidence="2">Beta-lactamase-related domain-containing protein</fullName>
    </recommendedName>
</protein>
<dbReference type="PANTHER" id="PTHR43283:SF11">
    <property type="entry name" value="BETA-LACTAMASE-RELATED DOMAIN-CONTAINING PROTEIN"/>
    <property type="match status" value="1"/>
</dbReference>
<dbReference type="GO" id="GO:0016787">
    <property type="term" value="F:hydrolase activity"/>
    <property type="evidence" value="ECO:0007669"/>
    <property type="project" value="UniProtKB-KW"/>
</dbReference>
<keyword evidence="1" id="KW-0378">Hydrolase</keyword>
<dbReference type="SUPFAM" id="SSF56601">
    <property type="entry name" value="beta-lactamase/transpeptidase-like"/>
    <property type="match status" value="1"/>
</dbReference>
<sequence length="340" mass="38977">MYPKTKNKIEELVNKGIMPGAAYCFIKGNQIYQRALGLRQIIPSKEQMTIDTLFDVASLTKVVGTNSVILKLLEEKRINIDDGLQLYLPEFQDKYVTIRHLLTHTSGINGFIPNRQQLSQEELIQAFLSLKSNPNLRGKEINYTDTGTVLLGLMIEQLYHKPVQRVIEEEVLQPLKMTQATFSPTGNKIAPTELDSRRGIIKGEVHDPKAFILKERCGSAGLFATLNDLMSFTFMMLYRGKMRDGEYFLKEETVTSLYQSWSNIESAPRTLGWDLRFEPETKKPILFHTGYTGTFMLIDSDQMEAFILLSNRVHPLDNKPLYQINRDELIDSYLEEKQAL</sequence>
<dbReference type="InterPro" id="IPR012338">
    <property type="entry name" value="Beta-lactam/transpept-like"/>
</dbReference>
<gene>
    <name evidence="3" type="ORF">CBF29_04675</name>
</gene>
<keyword evidence="4" id="KW-1185">Reference proteome</keyword>
<accession>A0A430AZX1</accession>
<reference evidence="3 4" key="1">
    <citation type="submission" date="2017-05" db="EMBL/GenBank/DDBJ databases">
        <title>Vagococcus spp. assemblies.</title>
        <authorList>
            <person name="Gulvik C.A."/>
        </authorList>
    </citation>
    <scope>NUCLEOTIDE SEQUENCE [LARGE SCALE GENOMIC DNA]</scope>
    <source>
        <strain evidence="3 4">CCUG 51432</strain>
    </source>
</reference>
<dbReference type="Gene3D" id="3.40.710.10">
    <property type="entry name" value="DD-peptidase/beta-lactamase superfamily"/>
    <property type="match status" value="1"/>
</dbReference>
<dbReference type="InterPro" id="IPR001466">
    <property type="entry name" value="Beta-lactam-related"/>
</dbReference>
<dbReference type="AlphaFoldDB" id="A0A430AZX1"/>
<dbReference type="InterPro" id="IPR050789">
    <property type="entry name" value="Diverse_Enzym_Activities"/>
</dbReference>
<dbReference type="EMBL" id="NGKA01000005">
    <property type="protein sequence ID" value="RSU13551.1"/>
    <property type="molecule type" value="Genomic_DNA"/>
</dbReference>
<comment type="caution">
    <text evidence="3">The sequence shown here is derived from an EMBL/GenBank/DDBJ whole genome shotgun (WGS) entry which is preliminary data.</text>
</comment>
<feature type="domain" description="Beta-lactamase-related" evidence="2">
    <location>
        <begin position="7"/>
        <end position="317"/>
    </location>
</feature>
<dbReference type="Pfam" id="PF00144">
    <property type="entry name" value="Beta-lactamase"/>
    <property type="match status" value="1"/>
</dbReference>
<evidence type="ECO:0000259" key="2">
    <source>
        <dbReference type="Pfam" id="PF00144"/>
    </source>
</evidence>
<evidence type="ECO:0000313" key="4">
    <source>
        <dbReference type="Proteomes" id="UP000287605"/>
    </source>
</evidence>
<organism evidence="3 4">
    <name type="scientific">Vagococcus elongatus</name>
    <dbReference type="NCBI Taxonomy" id="180344"/>
    <lineage>
        <taxon>Bacteria</taxon>
        <taxon>Bacillati</taxon>
        <taxon>Bacillota</taxon>
        <taxon>Bacilli</taxon>
        <taxon>Lactobacillales</taxon>
        <taxon>Enterococcaceae</taxon>
        <taxon>Vagococcus</taxon>
    </lineage>
</organism>
<name>A0A430AZX1_9ENTE</name>